<reference evidence="2 3" key="1">
    <citation type="journal article" date="2012" name="Genome Biol.">
        <title>Genome and low-iron response of an oceanic diatom adapted to chronic iron limitation.</title>
        <authorList>
            <person name="Lommer M."/>
            <person name="Specht M."/>
            <person name="Roy A.S."/>
            <person name="Kraemer L."/>
            <person name="Andreson R."/>
            <person name="Gutowska M.A."/>
            <person name="Wolf J."/>
            <person name="Bergner S.V."/>
            <person name="Schilhabel M.B."/>
            <person name="Klostermeier U.C."/>
            <person name="Beiko R.G."/>
            <person name="Rosenstiel P."/>
            <person name="Hippler M."/>
            <person name="Laroche J."/>
        </authorList>
    </citation>
    <scope>NUCLEOTIDE SEQUENCE [LARGE SCALE GENOMIC DNA]</scope>
    <source>
        <strain evidence="2 3">CCMP1005</strain>
    </source>
</reference>
<dbReference type="EMBL" id="AGNL01001804">
    <property type="protein sequence ID" value="EJK76711.1"/>
    <property type="molecule type" value="Genomic_DNA"/>
</dbReference>
<name>K0TN11_THAOC</name>
<evidence type="ECO:0000256" key="1">
    <source>
        <dbReference type="SAM" id="MobiDB-lite"/>
    </source>
</evidence>
<accession>K0TN11</accession>
<dbReference type="Proteomes" id="UP000266841">
    <property type="component" value="Unassembled WGS sequence"/>
</dbReference>
<proteinExistence type="predicted"/>
<evidence type="ECO:0000313" key="3">
    <source>
        <dbReference type="Proteomes" id="UP000266841"/>
    </source>
</evidence>
<keyword evidence="3" id="KW-1185">Reference proteome</keyword>
<comment type="caution">
    <text evidence="2">The sequence shown here is derived from an EMBL/GenBank/DDBJ whole genome shotgun (WGS) entry which is preliminary data.</text>
</comment>
<feature type="region of interest" description="Disordered" evidence="1">
    <location>
        <begin position="41"/>
        <end position="208"/>
    </location>
</feature>
<organism evidence="2 3">
    <name type="scientific">Thalassiosira oceanica</name>
    <name type="common">Marine diatom</name>
    <dbReference type="NCBI Taxonomy" id="159749"/>
    <lineage>
        <taxon>Eukaryota</taxon>
        <taxon>Sar</taxon>
        <taxon>Stramenopiles</taxon>
        <taxon>Ochrophyta</taxon>
        <taxon>Bacillariophyta</taxon>
        <taxon>Coscinodiscophyceae</taxon>
        <taxon>Thalassiosirophycidae</taxon>
        <taxon>Thalassiosirales</taxon>
        <taxon>Thalassiosiraceae</taxon>
        <taxon>Thalassiosira</taxon>
    </lineage>
</organism>
<evidence type="ECO:0000313" key="2">
    <source>
        <dbReference type="EMBL" id="EJK76711.1"/>
    </source>
</evidence>
<feature type="compositionally biased region" description="Polar residues" evidence="1">
    <location>
        <begin position="181"/>
        <end position="190"/>
    </location>
</feature>
<feature type="compositionally biased region" description="Polar residues" evidence="1">
    <location>
        <begin position="70"/>
        <end position="88"/>
    </location>
</feature>
<sequence length="208" mass="22259">GEESRPRKTDITSGCSIAKATPLILSTWKLYLAEERISRNEAKQTSLRGISPLSGSGGIEAEAFRPRTKLNVQPSLRVTRSSARSRSLPNRRLYGVGSRLQSTGLGIGDASARGTARVRGRGAQTPPRVRTAASAPSPGRGIGELNPVPPSKLRGRKDRSREYPRSEERRKGGGSKEGSSQALAESSTRSARAHEGTDVRFSSPGIVE</sequence>
<protein>
    <submittedName>
        <fullName evidence="2">Uncharacterized protein</fullName>
    </submittedName>
</protein>
<dbReference type="AlphaFoldDB" id="K0TN11"/>
<gene>
    <name evidence="2" type="ORF">THAOC_01511</name>
</gene>
<feature type="compositionally biased region" description="Basic and acidic residues" evidence="1">
    <location>
        <begin position="159"/>
        <end position="171"/>
    </location>
</feature>
<feature type="compositionally biased region" description="Low complexity" evidence="1">
    <location>
        <begin position="110"/>
        <end position="123"/>
    </location>
</feature>
<feature type="non-terminal residue" evidence="2">
    <location>
        <position position="1"/>
    </location>
</feature>